<keyword evidence="3" id="KW-1185">Reference proteome</keyword>
<feature type="transmembrane region" description="Helical" evidence="1">
    <location>
        <begin position="169"/>
        <end position="192"/>
    </location>
</feature>
<evidence type="ECO:0000313" key="3">
    <source>
        <dbReference type="Proteomes" id="UP001208689"/>
    </source>
</evidence>
<evidence type="ECO:0000256" key="1">
    <source>
        <dbReference type="SAM" id="Phobius"/>
    </source>
</evidence>
<keyword evidence="1" id="KW-1133">Transmembrane helix</keyword>
<evidence type="ECO:0000313" key="2">
    <source>
        <dbReference type="EMBL" id="UYP48322.1"/>
    </source>
</evidence>
<reference evidence="2" key="1">
    <citation type="submission" date="2022-09" db="EMBL/GenBank/DDBJ databases">
        <title>Actin cytoskeleton and complex cell architecture in an #Asgard archaeon.</title>
        <authorList>
            <person name="Ponce Toledo R.I."/>
            <person name="Schleper C."/>
            <person name="Rodrigues Oliveira T."/>
            <person name="Wollweber F."/>
            <person name="Xu J."/>
            <person name="Rittmann S."/>
            <person name="Klingl A."/>
            <person name="Pilhofer M."/>
        </authorList>
    </citation>
    <scope>NUCLEOTIDE SEQUENCE</scope>
    <source>
        <strain evidence="2">B-35</strain>
    </source>
</reference>
<proteinExistence type="predicted"/>
<sequence>MKSKKYILLILLSTCLISTLNSSNALLFGINEGDVLIYEIREDKQMSYCRYQILSIDSTNISVEMSIYEFKTQKFINSTKVIQNLIYDQAYLATLDEENIISKNYGGKTVNCVEIQPLNASYVQFVDVLTGVVCEEKYSDLISPDFKKLISWDDLNLISLHESYKTHFFWGYFVSIVGFISLIGVLITVFLMRKMNGKFNHD</sequence>
<evidence type="ECO:0008006" key="4">
    <source>
        <dbReference type="Google" id="ProtNLM"/>
    </source>
</evidence>
<keyword evidence="1" id="KW-0812">Transmembrane</keyword>
<gene>
    <name evidence="2" type="ORF">NEF87_004607</name>
</gene>
<dbReference type="Proteomes" id="UP001208689">
    <property type="component" value="Chromosome"/>
</dbReference>
<organism evidence="2 3">
    <name type="scientific">Candidatus Lokiarchaeum ossiferum</name>
    <dbReference type="NCBI Taxonomy" id="2951803"/>
    <lineage>
        <taxon>Archaea</taxon>
        <taxon>Promethearchaeati</taxon>
        <taxon>Promethearchaeota</taxon>
        <taxon>Promethearchaeia</taxon>
        <taxon>Promethearchaeales</taxon>
        <taxon>Promethearchaeaceae</taxon>
        <taxon>Candidatus Lokiarchaeum</taxon>
    </lineage>
</organism>
<accession>A0ABY6I172</accession>
<dbReference type="EMBL" id="CP104013">
    <property type="protein sequence ID" value="UYP48322.1"/>
    <property type="molecule type" value="Genomic_DNA"/>
</dbReference>
<keyword evidence="1" id="KW-0472">Membrane</keyword>
<protein>
    <recommendedName>
        <fullName evidence="4">Transmembrane protein</fullName>
    </recommendedName>
</protein>
<name>A0ABY6I172_9ARCH</name>